<feature type="domain" description="PDZ" evidence="2">
    <location>
        <begin position="452"/>
        <end position="522"/>
    </location>
</feature>
<dbReference type="Ensembl" id="ENSPKIT00000027671.1">
    <property type="protein sequence ID" value="ENSPKIP00000003706.1"/>
    <property type="gene ID" value="ENSPKIG00000021077.1"/>
</dbReference>
<feature type="compositionally biased region" description="Polar residues" evidence="1">
    <location>
        <begin position="698"/>
        <end position="711"/>
    </location>
</feature>
<dbReference type="CDD" id="cd06760">
    <property type="entry name" value="PDZ4_PDZD2-PDZ2_hPro-IL-16-like"/>
    <property type="match status" value="1"/>
</dbReference>
<dbReference type="AlphaFoldDB" id="A0A3B3QE76"/>
<dbReference type="SMART" id="SM00228">
    <property type="entry name" value="PDZ"/>
    <property type="match status" value="3"/>
</dbReference>
<dbReference type="Proteomes" id="UP000261540">
    <property type="component" value="Unplaced"/>
</dbReference>
<dbReference type="Gene3D" id="2.30.42.10">
    <property type="match status" value="2"/>
</dbReference>
<dbReference type="PANTHER" id="PTHR48484:SF2">
    <property type="entry name" value="PRO-INTERLEUKIN-16"/>
    <property type="match status" value="1"/>
</dbReference>
<feature type="compositionally biased region" description="Polar residues" evidence="1">
    <location>
        <begin position="970"/>
        <end position="982"/>
    </location>
</feature>
<feature type="region of interest" description="Disordered" evidence="1">
    <location>
        <begin position="948"/>
        <end position="1023"/>
    </location>
</feature>
<feature type="domain" description="PDZ" evidence="2">
    <location>
        <begin position="310"/>
        <end position="396"/>
    </location>
</feature>
<proteinExistence type="predicted"/>
<dbReference type="FunFam" id="2.30.42.10:FF:000127">
    <property type="entry name" value="Pro-interleukin-16"/>
    <property type="match status" value="1"/>
</dbReference>
<feature type="region of interest" description="Disordered" evidence="1">
    <location>
        <begin position="134"/>
        <end position="179"/>
    </location>
</feature>
<dbReference type="CDD" id="cd06759">
    <property type="entry name" value="PDZ3_PDZD2-PDZ1_hPro-IL-16-like"/>
    <property type="match status" value="1"/>
</dbReference>
<feature type="region of interest" description="Disordered" evidence="1">
    <location>
        <begin position="204"/>
        <end position="231"/>
    </location>
</feature>
<dbReference type="GO" id="GO:0050930">
    <property type="term" value="P:induction of positive chemotaxis"/>
    <property type="evidence" value="ECO:0007669"/>
    <property type="project" value="InterPro"/>
</dbReference>
<organism evidence="3 4">
    <name type="scientific">Paramormyrops kingsleyae</name>
    <dbReference type="NCBI Taxonomy" id="1676925"/>
    <lineage>
        <taxon>Eukaryota</taxon>
        <taxon>Metazoa</taxon>
        <taxon>Chordata</taxon>
        <taxon>Craniata</taxon>
        <taxon>Vertebrata</taxon>
        <taxon>Euteleostomi</taxon>
        <taxon>Actinopterygii</taxon>
        <taxon>Neopterygii</taxon>
        <taxon>Teleostei</taxon>
        <taxon>Osteoglossocephala</taxon>
        <taxon>Osteoglossomorpha</taxon>
        <taxon>Osteoglossiformes</taxon>
        <taxon>Mormyridae</taxon>
        <taxon>Paramormyrops</taxon>
    </lineage>
</organism>
<dbReference type="InterPro" id="IPR055287">
    <property type="entry name" value="IL-16-like"/>
</dbReference>
<dbReference type="GeneTree" id="ENSGT00940000156178"/>
<evidence type="ECO:0000259" key="2">
    <source>
        <dbReference type="PROSITE" id="PS50106"/>
    </source>
</evidence>
<dbReference type="Ensembl" id="ENSPKIT00000027636.1">
    <property type="protein sequence ID" value="ENSPKIP00000003672.1"/>
    <property type="gene ID" value="ENSPKIG00000021077.1"/>
</dbReference>
<feature type="region of interest" description="Disordered" evidence="1">
    <location>
        <begin position="65"/>
        <end position="86"/>
    </location>
</feature>
<evidence type="ECO:0000313" key="3">
    <source>
        <dbReference type="Ensembl" id="ENSPKIP00000003706.1"/>
    </source>
</evidence>
<feature type="region of interest" description="Disordered" evidence="1">
    <location>
        <begin position="698"/>
        <end position="720"/>
    </location>
</feature>
<feature type="compositionally biased region" description="Polar residues" evidence="1">
    <location>
        <begin position="1"/>
        <end position="13"/>
    </location>
</feature>
<protein>
    <submittedName>
        <fullName evidence="3">Interleukin 16</fullName>
    </submittedName>
</protein>
<dbReference type="SUPFAM" id="SSF50156">
    <property type="entry name" value="PDZ domain-like"/>
    <property type="match status" value="2"/>
</dbReference>
<feature type="region of interest" description="Disordered" evidence="1">
    <location>
        <begin position="1221"/>
        <end position="1278"/>
    </location>
</feature>
<name>A0A3B3QE76_9TELE</name>
<keyword evidence="4" id="KW-1185">Reference proteome</keyword>
<feature type="compositionally biased region" description="Basic and acidic residues" evidence="1">
    <location>
        <begin position="134"/>
        <end position="146"/>
    </location>
</feature>
<sequence>MVNTECPISQAGQVGSEPPTMEMRRCDRRQGKANGMTARGVELRGSQRSKKLALISRSLILCKTVPSDDGSNQDEKPAGHWTSPEENLSCTEEVAHTEFPQRHGAPGQQKGSLRRRFSIKESSFWKMCMAAGGDRSEGMVHSKDTRSPACQRSSGGAARRQPADGFSEDKPLACSSSRTTPQETFGELVSVLTSVFKKPSVDVNSQNGAHWKVPEERAENSSSCKRTRSSPTDIESYCAEDFHSHIVMRPEVYCLHNHGNTGFYGNRKCLSQQLDLPRGIQQDSPRPLRSLSSALLPHCSSSMQAYVICSIVLMKGQGKGLGFSIVGGRDSRNGPMGIYVKTIYAGGAAASDGRLQEGDEILELNGESLHGLTHEGALKQFKQIKKGLLTLVVRTSLRQGALLSRAQASKLCRSRSLSSGTSISRGSVDLGDYGFSADQASPTKPKDRVMIEITLQREAGVGLGIGLCCVPSHEGCPAIYIHTLSPGSVAHMDGRLRFGDEVTEINDTVVHNLTLNEVYSVLSQCNPGPVQIIISRHPDPNVSEQQLNEAITQAIESSELKKDSSPWSMEGLRRLDSSFQRKQMCERCEERTFCQLNSRTQRVMTRSSSDSAYNHCFHNDSVHEHHSYCTHNNHPCTDSMSNDKTCSDSTSDHCCARETTQSACDGTYNHCCNSHILSQRSFSDSSYNHAYSDMKTNSHQSFKSHTYSQQSFKDESGSYEPFGDSGYNHINVNRGAEGAINICKRQQLSTQAQREPEHKAHEAEGDCADDDFNTRLRHNRLKEKPSDNCVSETGECRDMVPAKAGSRPATHSIQQEAEGRHSCMAHICLPTAPSKQLLNQGDITPGAEAPSLVCCQDRRSALTRQVRVALVLEQDNLCDGPDGQGGSAGSGAECGHASTEAPCCAPLPSDPNPAVGIHSTAVNALHKMPEEFPNGKKGPPVPPKPVWIPQSPWGSQSRRTQRSPPDFAKNVTSCTRDTSTARNLFIRQKGHGVTDPAEIPRRELRPSTSLPLKDKPPRAGHSTCNKASLNRVLSFSQQVAHSLLNSLQAGPVEPNACFRHRHAPPTGTPLSKAEVTLQISNIQGFSVSLADLRDELGRAGDLQGTGLQNPSRAQSAILALLSHGRERMTREAKRSLDRETCKLFEDIHIIVLPKEDGTDLGPARGTKHKNRATAVTIERGDEVLSINGQWLRGSAHGDPTASLQEVRESAPAVVVVVRKQRAAGGTTRGSADLTECLTSDSPATDLENSRGKGSLHGQGGNRSCEEQNRSRSSLDLSC</sequence>
<feature type="region of interest" description="Disordered" evidence="1">
    <location>
        <begin position="1"/>
        <end position="22"/>
    </location>
</feature>
<accession>A0A3B3QE76</accession>
<dbReference type="InterPro" id="IPR001478">
    <property type="entry name" value="PDZ"/>
</dbReference>
<evidence type="ECO:0000256" key="1">
    <source>
        <dbReference type="SAM" id="MobiDB-lite"/>
    </source>
</evidence>
<dbReference type="GO" id="GO:0030595">
    <property type="term" value="P:leukocyte chemotaxis"/>
    <property type="evidence" value="ECO:0007669"/>
    <property type="project" value="TreeGrafter"/>
</dbReference>
<dbReference type="GO" id="GO:0005125">
    <property type="term" value="F:cytokine activity"/>
    <property type="evidence" value="ECO:0007669"/>
    <property type="project" value="InterPro"/>
</dbReference>
<feature type="compositionally biased region" description="Polar residues" evidence="1">
    <location>
        <begin position="220"/>
        <end position="231"/>
    </location>
</feature>
<dbReference type="Pfam" id="PF00595">
    <property type="entry name" value="PDZ"/>
    <property type="match status" value="2"/>
</dbReference>
<feature type="compositionally biased region" description="Basic and acidic residues" evidence="1">
    <location>
        <begin position="754"/>
        <end position="764"/>
    </location>
</feature>
<dbReference type="GO" id="GO:0042609">
    <property type="term" value="F:CD4 receptor binding"/>
    <property type="evidence" value="ECO:0007669"/>
    <property type="project" value="TreeGrafter"/>
</dbReference>
<dbReference type="PANTHER" id="PTHR48484">
    <property type="entry name" value="PRO-INTERLEUKIN-16"/>
    <property type="match status" value="1"/>
</dbReference>
<dbReference type="STRING" id="1676925.ENSPKIP00000003672"/>
<dbReference type="PROSITE" id="PS50106">
    <property type="entry name" value="PDZ"/>
    <property type="match status" value="2"/>
</dbReference>
<evidence type="ECO:0000313" key="4">
    <source>
        <dbReference type="Proteomes" id="UP000261540"/>
    </source>
</evidence>
<feature type="region of interest" description="Disordered" evidence="1">
    <location>
        <begin position="748"/>
        <end position="770"/>
    </location>
</feature>
<reference evidence="3" key="1">
    <citation type="submission" date="2025-05" db="UniProtKB">
        <authorList>
            <consortium name="Ensembl"/>
        </authorList>
    </citation>
    <scope>IDENTIFICATION</scope>
</reference>
<dbReference type="InterPro" id="IPR036034">
    <property type="entry name" value="PDZ_sf"/>
</dbReference>